<dbReference type="GO" id="GO:0051304">
    <property type="term" value="P:chromosome separation"/>
    <property type="evidence" value="ECO:0007669"/>
    <property type="project" value="InterPro"/>
</dbReference>
<sequence length="265" mass="28729">MNGGRRLEEGEGREPEEVEAGAPASRRAAPRLDLFDVRPDDERAVALARDLRIIEALLFTAAAPIDSAAIAARLPEKTDIRALMDILAADYARRGVNLVRVAGGWMLRTAPDLAAVVSQGAVETRKLSRAAVEVLAIIAYHQPVTRAEIEDIRGVSTSKGTLDVLLESGWVRLRGRRKAPGRPVTYGTTPAFLVHFGLDALQDLPGLDELRGAGLLDGRIPAGFSIPLPSDDSTLRDDEEPLEKESLDLALAPLLDYAERDEEEE</sequence>
<dbReference type="NCBIfam" id="TIGR00281">
    <property type="entry name" value="SMC-Scp complex subunit ScpB"/>
    <property type="match status" value="1"/>
</dbReference>
<evidence type="ECO:0000256" key="1">
    <source>
        <dbReference type="ARBA" id="ARBA00022490"/>
    </source>
</evidence>
<feature type="compositionally biased region" description="Basic and acidic residues" evidence="5">
    <location>
        <begin position="1"/>
        <end position="15"/>
    </location>
</feature>
<dbReference type="KEGG" id="azc:AZC_1734"/>
<feature type="region of interest" description="Disordered" evidence="5">
    <location>
        <begin position="1"/>
        <end position="26"/>
    </location>
</feature>
<keyword evidence="1" id="KW-0963">Cytoplasm</keyword>
<evidence type="ECO:0000256" key="4">
    <source>
        <dbReference type="ARBA" id="ARBA00023306"/>
    </source>
</evidence>
<dbReference type="Pfam" id="PF04079">
    <property type="entry name" value="SMC_ScpB"/>
    <property type="match status" value="1"/>
</dbReference>
<dbReference type="InterPro" id="IPR036390">
    <property type="entry name" value="WH_DNA-bd_sf"/>
</dbReference>
<dbReference type="InterPro" id="IPR005234">
    <property type="entry name" value="ScpB_csome_segregation"/>
</dbReference>
<accession>A8I4I1</accession>
<keyword evidence="3" id="KW-0159">Chromosome partition</keyword>
<keyword evidence="2" id="KW-0132">Cell division</keyword>
<dbReference type="InterPro" id="IPR036388">
    <property type="entry name" value="WH-like_DNA-bd_sf"/>
</dbReference>
<dbReference type="Proteomes" id="UP000000270">
    <property type="component" value="Chromosome"/>
</dbReference>
<gene>
    <name evidence="6" type="primary">scpB</name>
    <name evidence="6" type="ordered locus">AZC_1734</name>
</gene>
<keyword evidence="4" id="KW-0131">Cell cycle</keyword>
<proteinExistence type="predicted"/>
<dbReference type="SUPFAM" id="SSF46785">
    <property type="entry name" value="Winged helix' DNA-binding domain"/>
    <property type="match status" value="2"/>
</dbReference>
<protein>
    <submittedName>
        <fullName evidence="6">Prokaryotic chromosome segregation and condensation protein</fullName>
    </submittedName>
</protein>
<dbReference type="RefSeq" id="WP_012170262.1">
    <property type="nucleotide sequence ID" value="NC_009937.1"/>
</dbReference>
<dbReference type="GO" id="GO:0051301">
    <property type="term" value="P:cell division"/>
    <property type="evidence" value="ECO:0007669"/>
    <property type="project" value="UniProtKB-KW"/>
</dbReference>
<dbReference type="AlphaFoldDB" id="A8I4I1"/>
<evidence type="ECO:0000313" key="6">
    <source>
        <dbReference type="EMBL" id="BAF87732.1"/>
    </source>
</evidence>
<reference evidence="7" key="2">
    <citation type="submission" date="2007-04" db="EMBL/GenBank/DDBJ databases">
        <title>Complete genome sequence of the nitrogen-fixing bacterium Azorhizobium caulinodans ORS571.</title>
        <authorList>
            <person name="Lee K.B."/>
            <person name="Backer P.D."/>
            <person name="Aono T."/>
            <person name="Liu C.T."/>
            <person name="Suzuki S."/>
            <person name="Suzuki T."/>
            <person name="Kaneko T."/>
            <person name="Yamada M."/>
            <person name="Tabata S."/>
            <person name="Kupfer D.M."/>
            <person name="Najar F.Z."/>
            <person name="Wiley G.B."/>
            <person name="Roe B."/>
            <person name="Binnewies T."/>
            <person name="Ussery D."/>
            <person name="Vereecke D."/>
            <person name="Gevers D."/>
            <person name="Holsters M."/>
            <person name="Oyaizu H."/>
        </authorList>
    </citation>
    <scope>NUCLEOTIDE SEQUENCE [LARGE SCALE GENOMIC DNA]</scope>
    <source>
        <strain evidence="7">ATCC 43989 / DSM 5975 / JCM 20966 / LMG 6465 / NBRC 14845 / NCIMB 13405 / ORS 571</strain>
    </source>
</reference>
<dbReference type="eggNOG" id="COG1386">
    <property type="taxonomic scope" value="Bacteria"/>
</dbReference>
<reference evidence="6 7" key="5">
    <citation type="journal article" date="2010" name="Appl. Environ. Microbiol.">
        <title>phrR-like gene praR of Azorhizobium caulinodans ORS571 is essential for symbiosis with Sesbania rostrata and is involved in expression of reb genes.</title>
        <authorList>
            <person name="Akiba N."/>
            <person name="Aono T."/>
            <person name="Toyazaki H."/>
            <person name="Sato S."/>
            <person name="Oyaizu H."/>
        </authorList>
    </citation>
    <scope>NUCLEOTIDE SEQUENCE [LARGE SCALE GENOMIC DNA]</scope>
    <source>
        <strain evidence="7">ATCC 43989 / DSM 5975 / JCM 20966 / LMG 6465 / NBRC 14845 / NCIMB 13405 / ORS 571</strain>
    </source>
</reference>
<reference evidence="6 7" key="3">
    <citation type="journal article" date="2008" name="BMC Genomics">
        <title>The genome of the versatile nitrogen fixer Azorhizobium caulinodans ORS571.</title>
        <authorList>
            <person name="Lee KB."/>
            <person name="Backer P.D."/>
            <person name="Aono T."/>
            <person name="Liu CT."/>
            <person name="Suzuki S."/>
            <person name="Suzuki T."/>
            <person name="Kaneko T."/>
            <person name="Yamada M."/>
            <person name="Tabata S."/>
            <person name="Kupfer D.M."/>
            <person name="Najar F.Z."/>
            <person name="Wiley G.B."/>
            <person name="Roe B."/>
            <person name="Binnewies T.T."/>
            <person name="Ussery D.W."/>
            <person name="D'Haeze W."/>
            <person name="Herder J.D."/>
            <person name="Gevers D."/>
            <person name="Vereecke D."/>
            <person name="Holsters M."/>
            <person name="Oyaizu H."/>
        </authorList>
    </citation>
    <scope>NUCLEOTIDE SEQUENCE [LARGE SCALE GENOMIC DNA]</scope>
    <source>
        <strain evidence="7">ATCC 43989 / DSM 5975 / JCM 20966 / LMG 6465 / NBRC 14845 / NCIMB 13405 / ORS 571</strain>
    </source>
</reference>
<organism evidence="6 7">
    <name type="scientific">Azorhizobium caulinodans (strain ATCC 43989 / DSM 5975 / JCM 20966 / LMG 6465 / NBRC 14845 / NCIMB 13405 / ORS 571)</name>
    <dbReference type="NCBI Taxonomy" id="438753"/>
    <lineage>
        <taxon>Bacteria</taxon>
        <taxon>Pseudomonadati</taxon>
        <taxon>Pseudomonadota</taxon>
        <taxon>Alphaproteobacteria</taxon>
        <taxon>Hyphomicrobiales</taxon>
        <taxon>Xanthobacteraceae</taxon>
        <taxon>Azorhizobium</taxon>
    </lineage>
</organism>
<dbReference type="HOGENOM" id="CLU_045647_3_0_5"/>
<keyword evidence="7" id="KW-1185">Reference proteome</keyword>
<dbReference type="PANTHER" id="PTHR34298:SF2">
    <property type="entry name" value="SEGREGATION AND CONDENSATION PROTEIN B"/>
    <property type="match status" value="1"/>
</dbReference>
<name>A8I4I1_AZOC5</name>
<evidence type="ECO:0000256" key="3">
    <source>
        <dbReference type="ARBA" id="ARBA00022829"/>
    </source>
</evidence>
<evidence type="ECO:0000313" key="7">
    <source>
        <dbReference type="Proteomes" id="UP000000270"/>
    </source>
</evidence>
<dbReference type="EMBL" id="AP009384">
    <property type="protein sequence ID" value="BAF87732.1"/>
    <property type="molecule type" value="Genomic_DNA"/>
</dbReference>
<dbReference type="STRING" id="438753.AZC_1734"/>
<dbReference type="Gene3D" id="1.10.10.10">
    <property type="entry name" value="Winged helix-like DNA-binding domain superfamily/Winged helix DNA-binding domain"/>
    <property type="match status" value="2"/>
</dbReference>
<dbReference type="PANTHER" id="PTHR34298">
    <property type="entry name" value="SEGREGATION AND CONDENSATION PROTEIN B"/>
    <property type="match status" value="1"/>
</dbReference>
<reference evidence="6 7" key="1">
    <citation type="journal article" date="2007" name="Appl. Environ. Microbiol.">
        <title>Rhizobial factors required for stem nodule maturation and maintenance in Sesbania rostrata-Azorhizobium caulinodans ORS571 symbiosis.</title>
        <authorList>
            <person name="Suzuki S."/>
            <person name="Aono T."/>
            <person name="Lee KB."/>
            <person name="Suzuki T."/>
            <person name="Liu CT."/>
            <person name="Miwa H."/>
            <person name="Wakao S."/>
            <person name="Iki T."/>
            <person name="Oyaizu H."/>
        </authorList>
    </citation>
    <scope>NUCLEOTIDE SEQUENCE [LARGE SCALE GENOMIC DNA]</scope>
    <source>
        <strain evidence="7">ATCC 43989 / DSM 5975 / JCM 20966 / LMG 6465 / NBRC 14845 / NCIMB 13405 / ORS 571</strain>
    </source>
</reference>
<evidence type="ECO:0000256" key="2">
    <source>
        <dbReference type="ARBA" id="ARBA00022618"/>
    </source>
</evidence>
<reference evidence="6 7" key="6">
    <citation type="journal article" date="2011" name="Appl. Environ. Microbiol.">
        <title>Involvement of the azorhizobial chromosome partition gene (parA) in the onset of bacteroid differentiation during Sesbania rostrata stem nodule development.</title>
        <authorList>
            <person name="Liu CT."/>
            <person name="Lee KB."/>
            <person name="Wang YS."/>
            <person name="Peng MH."/>
            <person name="Lee KT."/>
            <person name="Suzuki S."/>
            <person name="Suzuki T."/>
            <person name="Oyaizu H."/>
        </authorList>
    </citation>
    <scope>NUCLEOTIDE SEQUENCE [LARGE SCALE GENOMIC DNA]</scope>
    <source>
        <strain evidence="7">ATCC 43989 / DSM 5975 / JCM 20966 / LMG 6465 / NBRC 14845 / NCIMB 13405 / ORS 571</strain>
    </source>
</reference>
<reference evidence="6 7" key="4">
    <citation type="journal article" date="2009" name="Appl. Environ. Microbiol.">
        <title>Comparative genome-wide transcriptional profiling of Azorhizobium caulinodans ORS571 grown under free-living and symbiotic conditions.</title>
        <authorList>
            <person name="Tsukada S."/>
            <person name="Aono T."/>
            <person name="Akiba N."/>
            <person name="Lee KB."/>
            <person name="Liu CT."/>
            <person name="Toyazaki H."/>
            <person name="Oyaizu H."/>
        </authorList>
    </citation>
    <scope>NUCLEOTIDE SEQUENCE [LARGE SCALE GENOMIC DNA]</scope>
    <source>
        <strain evidence="7">ATCC 43989 / DSM 5975 / JCM 20966 / LMG 6465 / NBRC 14845 / NCIMB 13405 / ORS 571</strain>
    </source>
</reference>
<evidence type="ECO:0000256" key="5">
    <source>
        <dbReference type="SAM" id="MobiDB-lite"/>
    </source>
</evidence>